<comment type="subcellular location">
    <subcellularLocation>
        <location evidence="1">Membrane</location>
    </subcellularLocation>
</comment>
<evidence type="ECO:0000256" key="2">
    <source>
        <dbReference type="ARBA" id="ARBA00022645"/>
    </source>
</evidence>
<evidence type="ECO:0000313" key="7">
    <source>
        <dbReference type="EMBL" id="PZQ47470.1"/>
    </source>
</evidence>
<dbReference type="AlphaFoldDB" id="A0A2W5Q7U2"/>
<accession>A0A2W5Q7U2</accession>
<keyword evidence="2" id="KW-0121">Carboxypeptidase</keyword>
<dbReference type="Proteomes" id="UP000249417">
    <property type="component" value="Unassembled WGS sequence"/>
</dbReference>
<feature type="domain" description="Penicillin-binding protein dimerisation" evidence="6">
    <location>
        <begin position="71"/>
        <end position="180"/>
    </location>
</feature>
<name>A0A2W5Q7U2_9BACT</name>
<dbReference type="InterPro" id="IPR005311">
    <property type="entry name" value="PBP_dimer"/>
</dbReference>
<dbReference type="Pfam" id="PF00905">
    <property type="entry name" value="Transpeptidase"/>
    <property type="match status" value="1"/>
</dbReference>
<dbReference type="Pfam" id="PF03717">
    <property type="entry name" value="PBP_dimer"/>
    <property type="match status" value="1"/>
</dbReference>
<feature type="transmembrane region" description="Helical" evidence="4">
    <location>
        <begin position="26"/>
        <end position="45"/>
    </location>
</feature>
<evidence type="ECO:0000256" key="1">
    <source>
        <dbReference type="ARBA" id="ARBA00004370"/>
    </source>
</evidence>
<dbReference type="InterPro" id="IPR036138">
    <property type="entry name" value="PBP_dimer_sf"/>
</dbReference>
<gene>
    <name evidence="7" type="ORF">DI551_03280</name>
</gene>
<dbReference type="GO" id="GO:0005886">
    <property type="term" value="C:plasma membrane"/>
    <property type="evidence" value="ECO:0007669"/>
    <property type="project" value="TreeGrafter"/>
</dbReference>
<dbReference type="GO" id="GO:0071555">
    <property type="term" value="P:cell wall organization"/>
    <property type="evidence" value="ECO:0007669"/>
    <property type="project" value="TreeGrafter"/>
</dbReference>
<organism evidence="7 8">
    <name type="scientific">Micavibrio aeruginosavorus</name>
    <dbReference type="NCBI Taxonomy" id="349221"/>
    <lineage>
        <taxon>Bacteria</taxon>
        <taxon>Pseudomonadati</taxon>
        <taxon>Bdellovibrionota</taxon>
        <taxon>Bdellovibrionia</taxon>
        <taxon>Bdellovibrionales</taxon>
        <taxon>Pseudobdellovibrionaceae</taxon>
        <taxon>Micavibrio</taxon>
    </lineage>
</organism>
<dbReference type="SUPFAM" id="SSF56601">
    <property type="entry name" value="beta-lactamase/transpeptidase-like"/>
    <property type="match status" value="1"/>
</dbReference>
<comment type="caution">
    <text evidence="7">The sequence shown here is derived from an EMBL/GenBank/DDBJ whole genome shotgun (WGS) entry which is preliminary data.</text>
</comment>
<dbReference type="Gene3D" id="3.90.1310.10">
    <property type="entry name" value="Penicillin-binding protein 2a (Domain 2)"/>
    <property type="match status" value="1"/>
</dbReference>
<sequence length="346" mass="38250">MNPFSRANIQISGQKRSALDMARGRLVLLSLFFIIAYIIVAARIVDLTIIQGELKKGEDISYLEAEPAQPKPAHRADILDRNGVILARSLKTASLYADPMIIGTEAPAVAKDLVKIFPELSYGDILQKLQSNKRFVWIKRNMTPDDQYKILYLGHPGLLFKEEERRIYPQGALASHIVGYNSVDDHGLGGLEAGFDKLLLSSDEPLVTTIDVRIQHALRREIAKAVTKFDGVAGAGVVMDVNTGQILAAVSLPDFDPHAVPGKNDKRLFNNLTLGIFEPGSTFKIFTTAAVIENAGAGMDSSYDAREAIKISRFKISDYHPEKRYLTLPEVFMHSSNIGSVRMEQQ</sequence>
<dbReference type="InterPro" id="IPR001460">
    <property type="entry name" value="PCN-bd_Tpept"/>
</dbReference>
<evidence type="ECO:0000256" key="3">
    <source>
        <dbReference type="ARBA" id="ARBA00023136"/>
    </source>
</evidence>
<dbReference type="PANTHER" id="PTHR30627:SF1">
    <property type="entry name" value="PEPTIDOGLYCAN D,D-TRANSPEPTIDASE FTSI"/>
    <property type="match status" value="1"/>
</dbReference>
<reference evidence="7 8" key="1">
    <citation type="submission" date="2017-08" db="EMBL/GenBank/DDBJ databases">
        <title>Infants hospitalized years apart are colonized by the same room-sourced microbial strains.</title>
        <authorList>
            <person name="Brooks B."/>
            <person name="Olm M.R."/>
            <person name="Firek B.A."/>
            <person name="Baker R."/>
            <person name="Thomas B.C."/>
            <person name="Morowitz M.J."/>
            <person name="Banfield J.F."/>
        </authorList>
    </citation>
    <scope>NUCLEOTIDE SEQUENCE [LARGE SCALE GENOMIC DNA]</scope>
    <source>
        <strain evidence="7">S2_005_002_R2_29</strain>
    </source>
</reference>
<proteinExistence type="predicted"/>
<keyword evidence="4" id="KW-0812">Transmembrane</keyword>
<evidence type="ECO:0000313" key="8">
    <source>
        <dbReference type="Proteomes" id="UP000249417"/>
    </source>
</evidence>
<dbReference type="InterPro" id="IPR012338">
    <property type="entry name" value="Beta-lactam/transpept-like"/>
</dbReference>
<keyword evidence="4" id="KW-1133">Transmembrane helix</keyword>
<evidence type="ECO:0000259" key="6">
    <source>
        <dbReference type="Pfam" id="PF03717"/>
    </source>
</evidence>
<keyword evidence="2" id="KW-0378">Hydrolase</keyword>
<evidence type="ECO:0000259" key="5">
    <source>
        <dbReference type="Pfam" id="PF00905"/>
    </source>
</evidence>
<protein>
    <submittedName>
        <fullName evidence="7">Penicillin-binding protein 2</fullName>
    </submittedName>
</protein>
<dbReference type="SUPFAM" id="SSF56519">
    <property type="entry name" value="Penicillin binding protein dimerisation domain"/>
    <property type="match status" value="1"/>
</dbReference>
<feature type="domain" description="Penicillin-binding protein transpeptidase" evidence="5">
    <location>
        <begin position="234"/>
        <end position="345"/>
    </location>
</feature>
<keyword evidence="3 4" id="KW-0472">Membrane</keyword>
<dbReference type="EMBL" id="QFQB01000012">
    <property type="protein sequence ID" value="PZQ47470.1"/>
    <property type="molecule type" value="Genomic_DNA"/>
</dbReference>
<dbReference type="PANTHER" id="PTHR30627">
    <property type="entry name" value="PEPTIDOGLYCAN D,D-TRANSPEPTIDASE"/>
    <property type="match status" value="1"/>
</dbReference>
<dbReference type="Gene3D" id="1.10.150.770">
    <property type="match status" value="1"/>
</dbReference>
<evidence type="ECO:0000256" key="4">
    <source>
        <dbReference type="SAM" id="Phobius"/>
    </source>
</evidence>
<keyword evidence="2" id="KW-0645">Protease</keyword>
<dbReference type="GO" id="GO:0008658">
    <property type="term" value="F:penicillin binding"/>
    <property type="evidence" value="ECO:0007669"/>
    <property type="project" value="InterPro"/>
</dbReference>
<dbReference type="GO" id="GO:0004180">
    <property type="term" value="F:carboxypeptidase activity"/>
    <property type="evidence" value="ECO:0007669"/>
    <property type="project" value="UniProtKB-KW"/>
</dbReference>
<feature type="non-terminal residue" evidence="7">
    <location>
        <position position="346"/>
    </location>
</feature>
<dbReference type="Gene3D" id="3.40.710.10">
    <property type="entry name" value="DD-peptidase/beta-lactamase superfamily"/>
    <property type="match status" value="1"/>
</dbReference>
<dbReference type="InterPro" id="IPR050515">
    <property type="entry name" value="Beta-lactam/transpept"/>
</dbReference>